<protein>
    <recommendedName>
        <fullName evidence="4">DUF995 domain-containing protein</fullName>
    </recommendedName>
</protein>
<feature type="signal peptide" evidence="1">
    <location>
        <begin position="1"/>
        <end position="26"/>
    </location>
</feature>
<evidence type="ECO:0008006" key="4">
    <source>
        <dbReference type="Google" id="ProtNLM"/>
    </source>
</evidence>
<dbReference type="OrthoDB" id="7743029at2"/>
<keyword evidence="1" id="KW-0732">Signal</keyword>
<dbReference type="EMBL" id="QCYH01000005">
    <property type="protein sequence ID" value="PVA10167.1"/>
    <property type="molecule type" value="Genomic_DNA"/>
</dbReference>
<feature type="chain" id="PRO_5015742160" description="DUF995 domain-containing protein" evidence="1">
    <location>
        <begin position="27"/>
        <end position="129"/>
    </location>
</feature>
<evidence type="ECO:0000313" key="3">
    <source>
        <dbReference type="Proteomes" id="UP000244446"/>
    </source>
</evidence>
<reference evidence="2 3" key="1">
    <citation type="submission" date="2018-04" db="EMBL/GenBank/DDBJ databases">
        <title>Pelagivirga bohaiensis gen. nov., sp. nov., a bacterium isolated from the Bohai Sea.</title>
        <authorList>
            <person name="Ji X."/>
        </authorList>
    </citation>
    <scope>NUCLEOTIDE SEQUENCE [LARGE SCALE GENOMIC DNA]</scope>
    <source>
        <strain evidence="2 3">BH-SD19</strain>
    </source>
</reference>
<evidence type="ECO:0000256" key="1">
    <source>
        <dbReference type="SAM" id="SignalP"/>
    </source>
</evidence>
<dbReference type="RefSeq" id="WP_108692249.1">
    <property type="nucleotide sequence ID" value="NZ_QCYH01000005.1"/>
</dbReference>
<accession>A0A2T7G700</accession>
<keyword evidence="3" id="KW-1185">Reference proteome</keyword>
<proteinExistence type="predicted"/>
<dbReference type="Proteomes" id="UP000244446">
    <property type="component" value="Unassembled WGS sequence"/>
</dbReference>
<gene>
    <name evidence="2" type="ORF">DC366_10990</name>
</gene>
<evidence type="ECO:0000313" key="2">
    <source>
        <dbReference type="EMBL" id="PVA10167.1"/>
    </source>
</evidence>
<name>A0A2T7G700_9RHOB</name>
<dbReference type="AlphaFoldDB" id="A0A2T7G700"/>
<sequence length="129" mass="13926">MIRRFFLIATAACALLTGALATAALAQGTVMEAAEIERLLTGNTAEGQWDGASYKSYFGPGGTTVFVPSDGAPLRGKWRVNPETNQYESFFDAVGWTGYTILRTDAGFAWVLNDKAYPFAVIEGRALSF</sequence>
<organism evidence="2 3">
    <name type="scientific">Pelagivirga sediminicola</name>
    <dbReference type="NCBI Taxonomy" id="2170575"/>
    <lineage>
        <taxon>Bacteria</taxon>
        <taxon>Pseudomonadati</taxon>
        <taxon>Pseudomonadota</taxon>
        <taxon>Alphaproteobacteria</taxon>
        <taxon>Rhodobacterales</taxon>
        <taxon>Paracoccaceae</taxon>
        <taxon>Pelagivirga</taxon>
    </lineage>
</organism>
<comment type="caution">
    <text evidence="2">The sequence shown here is derived from an EMBL/GenBank/DDBJ whole genome shotgun (WGS) entry which is preliminary data.</text>
</comment>